<feature type="region of interest" description="Disordered" evidence="1">
    <location>
        <begin position="1"/>
        <end position="45"/>
    </location>
</feature>
<dbReference type="Proteomes" id="UP000029227">
    <property type="component" value="Unassembled WGS sequence"/>
</dbReference>
<dbReference type="EMBL" id="BBMN01000017">
    <property type="protein sequence ID" value="GAL07550.1"/>
    <property type="molecule type" value="Genomic_DNA"/>
</dbReference>
<accession>A0A090QWK6</accession>
<dbReference type="STRING" id="754436.JCM19237_1490"/>
<sequence length="63" mass="7003">MTGQKADGVAGKVKDFSVDSDTIRNPSETSQHTCDPENSIGLQDNGENIIDRLRYCRNQFSIE</sequence>
<organism evidence="2 3">
    <name type="scientific">Photobacterium aphoticum</name>
    <dbReference type="NCBI Taxonomy" id="754436"/>
    <lineage>
        <taxon>Bacteria</taxon>
        <taxon>Pseudomonadati</taxon>
        <taxon>Pseudomonadota</taxon>
        <taxon>Gammaproteobacteria</taxon>
        <taxon>Vibrionales</taxon>
        <taxon>Vibrionaceae</taxon>
        <taxon>Photobacterium</taxon>
    </lineage>
</organism>
<feature type="compositionally biased region" description="Polar residues" evidence="1">
    <location>
        <begin position="19"/>
        <end position="33"/>
    </location>
</feature>
<protein>
    <submittedName>
        <fullName evidence="2">Uncharacterized protein</fullName>
    </submittedName>
</protein>
<gene>
    <name evidence="2" type="ORF">JCM19237_1490</name>
</gene>
<name>A0A090QWK6_9GAMM</name>
<reference evidence="2 3" key="1">
    <citation type="journal article" date="2014" name="Genome Announc.">
        <title>Draft Genome Sequences of Two Vibrionaceae Species, Vibrio ponticus C121 and Photobacterium aphoticum C119, Isolated as Coral Reef Microbiota.</title>
        <authorList>
            <person name="Al-saari N."/>
            <person name="Meirelles P.M."/>
            <person name="Mino S."/>
            <person name="Suda W."/>
            <person name="Oshima K."/>
            <person name="Hattori M."/>
            <person name="Ohkuma M."/>
            <person name="Thompson F.L."/>
            <person name="Gomez-Gil B."/>
            <person name="Sawabe T."/>
            <person name="Sawabe T."/>
        </authorList>
    </citation>
    <scope>NUCLEOTIDE SEQUENCE [LARGE SCALE GENOMIC DNA]</scope>
    <source>
        <strain evidence="2 3">JCM 19237</strain>
    </source>
</reference>
<evidence type="ECO:0000256" key="1">
    <source>
        <dbReference type="SAM" id="MobiDB-lite"/>
    </source>
</evidence>
<comment type="caution">
    <text evidence="2">The sequence shown here is derived from an EMBL/GenBank/DDBJ whole genome shotgun (WGS) entry which is preliminary data.</text>
</comment>
<dbReference type="AlphaFoldDB" id="A0A090QWK6"/>
<evidence type="ECO:0000313" key="2">
    <source>
        <dbReference type="EMBL" id="GAL07550.1"/>
    </source>
</evidence>
<evidence type="ECO:0000313" key="3">
    <source>
        <dbReference type="Proteomes" id="UP000029227"/>
    </source>
</evidence>
<proteinExistence type="predicted"/>